<evidence type="ECO:0000313" key="7">
    <source>
        <dbReference type="EMBL" id="CAG5094709.1"/>
    </source>
</evidence>
<feature type="domain" description="ORC5 lid" evidence="6">
    <location>
        <begin position="197"/>
        <end position="243"/>
    </location>
</feature>
<dbReference type="PANTHER" id="PTHR12705">
    <property type="entry name" value="ORIGIN RECOGNITION COMPLEX SUBUNIT 5"/>
    <property type="match status" value="1"/>
</dbReference>
<dbReference type="Pfam" id="PF13401">
    <property type="entry name" value="AAA_22"/>
    <property type="match status" value="1"/>
</dbReference>
<keyword evidence="2" id="KW-0235">DNA replication</keyword>
<accession>A0ABN7SGI0</accession>
<evidence type="ECO:0000256" key="1">
    <source>
        <dbReference type="ARBA" id="ARBA00004123"/>
    </source>
</evidence>
<name>A0ABN7SGI0_OIKDI</name>
<comment type="subcellular location">
    <subcellularLocation>
        <location evidence="1">Nucleus</location>
    </subcellularLocation>
</comment>
<sequence length="407" mass="46130">MTRAKCKDGIKNILKLSSCGIVPPALYVSGAAGCGKTHMLKQIIAERRMEEPVDVVFIKSNEIYSSRLFYEAIVNGVHEATGSDTKLPVIGDNPSSMFYVVGELLAAHERPVFVVIERADLFIKNLPEAATSLAQHEKFIPDNRLCVIFESRVAFHSVIYPKSAVSPVIFPLPEYSSQEVEAILRKEKPADMSDVLFHNFIQAIMGYFYLSTHDLRLLKYVVQEQLPVYAKPVLDGDVSENSAILLWRKIEPTFRAARASLFLKSSQEEDNHVIDLPYFSKHLLIASYLASFNPPKTDKRYFLKNAGKIKKKRTFRGPEVKQRLIGPLQFSMDRLIAIFESITESEDRSISILSQLRTLVKLKLITIASSDTQVLQPKMKCNCSEDFMRKIAHSVRFELDSYLFDNV</sequence>
<dbReference type="PANTHER" id="PTHR12705:SF0">
    <property type="entry name" value="ORIGIN RECOGNITION COMPLEX SUBUNIT 5"/>
    <property type="match status" value="1"/>
</dbReference>
<keyword evidence="8" id="KW-1185">Reference proteome</keyword>
<dbReference type="InterPro" id="IPR047088">
    <property type="entry name" value="ORC5_C"/>
</dbReference>
<protein>
    <submittedName>
        <fullName evidence="7">Oidioi.mRNA.OKI2018_I69.XSR.g13798.t1.cds</fullName>
    </submittedName>
</protein>
<keyword evidence="3" id="KW-0539">Nucleus</keyword>
<proteinExistence type="predicted"/>
<dbReference type="Pfam" id="PF14630">
    <property type="entry name" value="ORC5_C"/>
    <property type="match status" value="1"/>
</dbReference>
<feature type="domain" description="ORC1/DEAH AAA+ ATPase" evidence="4">
    <location>
        <begin position="26"/>
        <end position="124"/>
    </location>
</feature>
<reference evidence="7 8" key="1">
    <citation type="submission" date="2021-04" db="EMBL/GenBank/DDBJ databases">
        <authorList>
            <person name="Bliznina A."/>
        </authorList>
    </citation>
    <scope>NUCLEOTIDE SEQUENCE [LARGE SCALE GENOMIC DNA]</scope>
</reference>
<evidence type="ECO:0000259" key="6">
    <source>
        <dbReference type="Pfam" id="PF21639"/>
    </source>
</evidence>
<feature type="domain" description="Origin recognition complex subunit 5 C-terminal" evidence="5">
    <location>
        <begin position="276"/>
        <end position="403"/>
    </location>
</feature>
<dbReference type="InterPro" id="IPR048866">
    <property type="entry name" value="ORC5_lid"/>
</dbReference>
<dbReference type="EMBL" id="OU015569">
    <property type="protein sequence ID" value="CAG5094709.1"/>
    <property type="molecule type" value="Genomic_DNA"/>
</dbReference>
<evidence type="ECO:0000313" key="8">
    <source>
        <dbReference type="Proteomes" id="UP001158576"/>
    </source>
</evidence>
<dbReference type="Proteomes" id="UP001158576">
    <property type="component" value="Chromosome XSR"/>
</dbReference>
<dbReference type="InterPro" id="IPR027417">
    <property type="entry name" value="P-loop_NTPase"/>
</dbReference>
<dbReference type="InterPro" id="IPR049945">
    <property type="entry name" value="AAA_22"/>
</dbReference>
<dbReference type="Pfam" id="PF21639">
    <property type="entry name" value="ORC5_lid"/>
    <property type="match status" value="1"/>
</dbReference>
<evidence type="ECO:0000256" key="2">
    <source>
        <dbReference type="ARBA" id="ARBA00022705"/>
    </source>
</evidence>
<organism evidence="7 8">
    <name type="scientific">Oikopleura dioica</name>
    <name type="common">Tunicate</name>
    <dbReference type="NCBI Taxonomy" id="34765"/>
    <lineage>
        <taxon>Eukaryota</taxon>
        <taxon>Metazoa</taxon>
        <taxon>Chordata</taxon>
        <taxon>Tunicata</taxon>
        <taxon>Appendicularia</taxon>
        <taxon>Copelata</taxon>
        <taxon>Oikopleuridae</taxon>
        <taxon>Oikopleura</taxon>
    </lineage>
</organism>
<evidence type="ECO:0000259" key="5">
    <source>
        <dbReference type="Pfam" id="PF14630"/>
    </source>
</evidence>
<dbReference type="PROSITE" id="PS51257">
    <property type="entry name" value="PROKAR_LIPOPROTEIN"/>
    <property type="match status" value="1"/>
</dbReference>
<dbReference type="InterPro" id="IPR020796">
    <property type="entry name" value="ORC5"/>
</dbReference>
<dbReference type="Gene3D" id="3.40.50.300">
    <property type="entry name" value="P-loop containing nucleotide triphosphate hydrolases"/>
    <property type="match status" value="1"/>
</dbReference>
<dbReference type="SUPFAM" id="SSF52540">
    <property type="entry name" value="P-loop containing nucleoside triphosphate hydrolases"/>
    <property type="match status" value="1"/>
</dbReference>
<evidence type="ECO:0000256" key="3">
    <source>
        <dbReference type="ARBA" id="ARBA00023242"/>
    </source>
</evidence>
<evidence type="ECO:0000259" key="4">
    <source>
        <dbReference type="Pfam" id="PF13401"/>
    </source>
</evidence>
<gene>
    <name evidence="7" type="ORF">OKIOD_LOCUS5356</name>
</gene>